<reference evidence="3" key="1">
    <citation type="journal article" date="2022" name="Int. J. Mol. Sci.">
        <title>Draft Genome of Tanacetum Coccineum: Genomic Comparison of Closely Related Tanacetum-Family Plants.</title>
        <authorList>
            <person name="Yamashiro T."/>
            <person name="Shiraishi A."/>
            <person name="Nakayama K."/>
            <person name="Satake H."/>
        </authorList>
    </citation>
    <scope>NUCLEOTIDE SEQUENCE</scope>
</reference>
<keyword evidence="4" id="KW-1185">Reference proteome</keyword>
<reference evidence="3" key="2">
    <citation type="submission" date="2022-01" db="EMBL/GenBank/DDBJ databases">
        <authorList>
            <person name="Yamashiro T."/>
            <person name="Shiraishi A."/>
            <person name="Satake H."/>
            <person name="Nakayama K."/>
        </authorList>
    </citation>
    <scope>NUCLEOTIDE SEQUENCE</scope>
</reference>
<gene>
    <name evidence="3" type="ORF">Tco_0923298</name>
</gene>
<accession>A0ABQ5D715</accession>
<dbReference type="Pfam" id="PF24626">
    <property type="entry name" value="SH3_Tf2-1"/>
    <property type="match status" value="1"/>
</dbReference>
<dbReference type="InterPro" id="IPR056924">
    <property type="entry name" value="SH3_Tf2-1"/>
</dbReference>
<evidence type="ECO:0000256" key="1">
    <source>
        <dbReference type="SAM" id="MobiDB-lite"/>
    </source>
</evidence>
<evidence type="ECO:0000313" key="4">
    <source>
        <dbReference type="Proteomes" id="UP001151760"/>
    </source>
</evidence>
<organism evidence="3 4">
    <name type="scientific">Tanacetum coccineum</name>
    <dbReference type="NCBI Taxonomy" id="301880"/>
    <lineage>
        <taxon>Eukaryota</taxon>
        <taxon>Viridiplantae</taxon>
        <taxon>Streptophyta</taxon>
        <taxon>Embryophyta</taxon>
        <taxon>Tracheophyta</taxon>
        <taxon>Spermatophyta</taxon>
        <taxon>Magnoliopsida</taxon>
        <taxon>eudicotyledons</taxon>
        <taxon>Gunneridae</taxon>
        <taxon>Pentapetalae</taxon>
        <taxon>asterids</taxon>
        <taxon>campanulids</taxon>
        <taxon>Asterales</taxon>
        <taxon>Asteraceae</taxon>
        <taxon>Asteroideae</taxon>
        <taxon>Anthemideae</taxon>
        <taxon>Anthemidinae</taxon>
        <taxon>Tanacetum</taxon>
    </lineage>
</organism>
<dbReference type="EMBL" id="BQNB010014829">
    <property type="protein sequence ID" value="GJT32879.1"/>
    <property type="molecule type" value="Genomic_DNA"/>
</dbReference>
<protein>
    <recommendedName>
        <fullName evidence="2">Tf2-1-like SH3-like domain-containing protein</fullName>
    </recommendedName>
</protein>
<feature type="region of interest" description="Disordered" evidence="1">
    <location>
        <begin position="120"/>
        <end position="143"/>
    </location>
</feature>
<dbReference type="PANTHER" id="PTHR46148:SF59">
    <property type="entry name" value="NUCLEOTIDYLTRANSFERASE, RIBONUCLEASE H"/>
    <property type="match status" value="1"/>
</dbReference>
<dbReference type="PANTHER" id="PTHR46148">
    <property type="entry name" value="CHROMO DOMAIN-CONTAINING PROTEIN"/>
    <property type="match status" value="1"/>
</dbReference>
<feature type="domain" description="Tf2-1-like SH3-like" evidence="2">
    <location>
        <begin position="155"/>
        <end position="189"/>
    </location>
</feature>
<evidence type="ECO:0000313" key="3">
    <source>
        <dbReference type="EMBL" id="GJT32879.1"/>
    </source>
</evidence>
<sequence length="268" mass="31429">MGSTKDPYRDTLNSWIGELLPKADESRYGGSVDPWSCRKERPRPSKVRGLGIKVQTSLKSQILNARNEALKEENIEAEKLYNAEQKFEVWSNRVKYLIGRAWIPKIDNLWEVIMDEAHRDESKDNNNQGKTEEGHEPTKSYADNHKKPLEIRIGYKIFERVGLVAYRIELPKELSGIHDVFHVLNFKKCLTDETLLVPLVEIRITDKLQFIEEPLEIMDHKVKRLKHSRIPIVKVRWNSLRGPGFTWKRKDQMKRKYPHLFMSTPSVE</sequence>
<dbReference type="Proteomes" id="UP001151760">
    <property type="component" value="Unassembled WGS sequence"/>
</dbReference>
<name>A0ABQ5D715_9ASTR</name>
<comment type="caution">
    <text evidence="3">The sequence shown here is derived from an EMBL/GenBank/DDBJ whole genome shotgun (WGS) entry which is preliminary data.</text>
</comment>
<proteinExistence type="predicted"/>
<evidence type="ECO:0000259" key="2">
    <source>
        <dbReference type="Pfam" id="PF24626"/>
    </source>
</evidence>